<evidence type="ECO:0000313" key="2">
    <source>
        <dbReference type="EMBL" id="ADO46985.1"/>
    </source>
</evidence>
<name>E3G3A8_ENTLS</name>
<dbReference type="KEGG" id="esc:Entcl_0710"/>
<dbReference type="AlphaFoldDB" id="E3G3A8"/>
<accession>E3G3A8</accession>
<evidence type="ECO:0008006" key="4">
    <source>
        <dbReference type="Google" id="ProtNLM"/>
    </source>
</evidence>
<gene>
    <name evidence="2" type="ordered locus">Entcl_0710</name>
</gene>
<dbReference type="Proteomes" id="UP000006872">
    <property type="component" value="Chromosome"/>
</dbReference>
<dbReference type="HOGENOM" id="CLU_064082_2_0_6"/>
<protein>
    <recommendedName>
        <fullName evidence="4">Fimbrial adhesin</fullName>
    </recommendedName>
</protein>
<evidence type="ECO:0000256" key="1">
    <source>
        <dbReference type="SAM" id="SignalP"/>
    </source>
</evidence>
<dbReference type="RefSeq" id="WP_013364737.1">
    <property type="nucleotide sequence ID" value="NC_014618.1"/>
</dbReference>
<dbReference type="STRING" id="701347.Entcl_0710"/>
<dbReference type="InterPro" id="IPR008966">
    <property type="entry name" value="Adhesion_dom_sf"/>
</dbReference>
<organism evidence="2 3">
    <name type="scientific">Enterobacter lignolyticus (strain SCF1)</name>
    <dbReference type="NCBI Taxonomy" id="701347"/>
    <lineage>
        <taxon>Bacteria</taxon>
        <taxon>Pseudomonadati</taxon>
        <taxon>Pseudomonadota</taxon>
        <taxon>Gammaproteobacteria</taxon>
        <taxon>Enterobacterales</taxon>
        <taxon>Enterobacteriaceae</taxon>
        <taxon>Pluralibacter</taxon>
    </lineage>
</organism>
<keyword evidence="3" id="KW-1185">Reference proteome</keyword>
<feature type="signal peptide" evidence="1">
    <location>
        <begin position="1"/>
        <end position="21"/>
    </location>
</feature>
<feature type="chain" id="PRO_5003169016" description="Fimbrial adhesin" evidence="1">
    <location>
        <begin position="22"/>
        <end position="349"/>
    </location>
</feature>
<reference evidence="3" key="1">
    <citation type="submission" date="2010-10" db="EMBL/GenBank/DDBJ databases">
        <title>Complete sequence of Enterobacter cloacae SCF1.</title>
        <authorList>
            <consortium name="US DOE Joint Genome Institute"/>
            <person name="Lucas S."/>
            <person name="Copeland A."/>
            <person name="Lapidus A."/>
            <person name="Cheng J.-F."/>
            <person name="Bruce D."/>
            <person name="Goodwin L."/>
            <person name="Pitluck S."/>
            <person name="Davenport K."/>
            <person name="Detter J.C."/>
            <person name="Han C."/>
            <person name="Tapia R."/>
            <person name="Land M."/>
            <person name="Hauser L."/>
            <person name="Chang Y.-J."/>
            <person name="Jeffries C."/>
            <person name="Kyrpides N."/>
            <person name="Ivanova N."/>
            <person name="Mikhailova N."/>
            <person name="DeAngelis K."/>
            <person name="Arkin A.P."/>
            <person name="Chivian D."/>
            <person name="Edwards B."/>
            <person name="Woo H."/>
            <person name="Hazen T.C."/>
            <person name="Woyke T."/>
        </authorList>
    </citation>
    <scope>NUCLEOTIDE SEQUENCE [LARGE SCALE GENOMIC DNA]</scope>
    <source>
        <strain evidence="3">SCF1</strain>
    </source>
</reference>
<keyword evidence="1" id="KW-0732">Signal</keyword>
<dbReference type="eggNOG" id="COG3539">
    <property type="taxonomic scope" value="Bacteria"/>
</dbReference>
<dbReference type="SUPFAM" id="SSF49401">
    <property type="entry name" value="Bacterial adhesins"/>
    <property type="match status" value="1"/>
</dbReference>
<sequence length="349" mass="38625">MLNFIRLLAVLCVFFHASAFAVDCYQNNKGGATSMTATLPTFTVPANATPGQKIWESPDINVTVYCDNASGWSQSNQTEDIFAWIKLSAFNSDDILNNPYLTFGVTYAGVDHEINGEGIDSHACLDKYEPYYDGIYHNPVCNGSTLQKSITFNARFRLYVKLKTFPPADMTWSFGKVNVLQFDGAGGANLIPSAKNLRYYIDGLDNVHFLDCSVDIRIYPDNQIVNFGQVFENSIPTQPAKAAFSVSTIKDATANCTEQFDVATSFYTDDTLYDNTHLEMGNGLLMRISDQTAGGDIEYNQYQTFTTYIPGQGATTVTHDYIAELTKKPGAALTMGPFSKDLIVKINYH</sequence>
<reference evidence="2 3" key="2">
    <citation type="journal article" date="2011" name="Stand. Genomic Sci.">
        <title>Complete genome sequence of 'Enterobacter lignolyticus' SCF1.</title>
        <authorList>
            <person name="Deangelis K.M."/>
            <person name="D'Haeseleer P."/>
            <person name="Chivian D."/>
            <person name="Fortney J.L."/>
            <person name="Khudyakov J."/>
            <person name="Simmons B."/>
            <person name="Woo H."/>
            <person name="Arkin A.P."/>
            <person name="Davenport K.W."/>
            <person name="Goodwin L."/>
            <person name="Chen A."/>
            <person name="Ivanova N."/>
            <person name="Kyrpides N.C."/>
            <person name="Mavromatis K."/>
            <person name="Woyke T."/>
            <person name="Hazen T.C."/>
        </authorList>
    </citation>
    <scope>NUCLEOTIDE SEQUENCE [LARGE SCALE GENOMIC DNA]</scope>
    <source>
        <strain evidence="2 3">SCF1</strain>
    </source>
</reference>
<evidence type="ECO:0000313" key="3">
    <source>
        <dbReference type="Proteomes" id="UP000006872"/>
    </source>
</evidence>
<proteinExistence type="predicted"/>
<dbReference type="EMBL" id="CP002272">
    <property type="protein sequence ID" value="ADO46985.1"/>
    <property type="molecule type" value="Genomic_DNA"/>
</dbReference>